<dbReference type="SMART" id="SM00225">
    <property type="entry name" value="BTB"/>
    <property type="match status" value="1"/>
</dbReference>
<gene>
    <name evidence="3" type="ORF">CYNAS_LOCUS14238</name>
</gene>
<dbReference type="Pfam" id="PF00651">
    <property type="entry name" value="BTB"/>
    <property type="match status" value="1"/>
</dbReference>
<reference evidence="3" key="1">
    <citation type="submission" date="2023-07" db="EMBL/GenBank/DDBJ databases">
        <authorList>
            <consortium name="CYATHOMIX"/>
        </authorList>
    </citation>
    <scope>NUCLEOTIDE SEQUENCE</scope>
    <source>
        <strain evidence="3">N/A</strain>
    </source>
</reference>
<keyword evidence="4" id="KW-1185">Reference proteome</keyword>
<evidence type="ECO:0000259" key="2">
    <source>
        <dbReference type="PROSITE" id="PS50097"/>
    </source>
</evidence>
<dbReference type="SUPFAM" id="SSF54695">
    <property type="entry name" value="POZ domain"/>
    <property type="match status" value="1"/>
</dbReference>
<dbReference type="AlphaFoldDB" id="A0AA36M9B1"/>
<dbReference type="InterPro" id="IPR011333">
    <property type="entry name" value="SKP1/BTB/POZ_sf"/>
</dbReference>
<dbReference type="EMBL" id="CATQJL010000305">
    <property type="protein sequence ID" value="CAJ0602255.1"/>
    <property type="molecule type" value="Genomic_DNA"/>
</dbReference>
<dbReference type="InterPro" id="IPR000210">
    <property type="entry name" value="BTB/POZ_dom"/>
</dbReference>
<feature type="compositionally biased region" description="Basic residues" evidence="1">
    <location>
        <begin position="367"/>
        <end position="378"/>
    </location>
</feature>
<dbReference type="PANTHER" id="PTHR22670">
    <property type="entry name" value="BTB DOMAIN-CONTAINING PROTEIN-RELATED-RELATED"/>
    <property type="match status" value="1"/>
</dbReference>
<feature type="region of interest" description="Disordered" evidence="1">
    <location>
        <begin position="335"/>
        <end position="421"/>
    </location>
</feature>
<feature type="domain" description="BTB" evidence="2">
    <location>
        <begin position="41"/>
        <end position="105"/>
    </location>
</feature>
<accession>A0AA36M9B1</accession>
<proteinExistence type="predicted"/>
<evidence type="ECO:0000256" key="1">
    <source>
        <dbReference type="SAM" id="MobiDB-lite"/>
    </source>
</evidence>
<dbReference type="CDD" id="cd18186">
    <property type="entry name" value="BTB_POZ_ZBTB_KLHL-like"/>
    <property type="match status" value="1"/>
</dbReference>
<dbReference type="Proteomes" id="UP001176961">
    <property type="component" value="Unassembled WGS sequence"/>
</dbReference>
<feature type="compositionally biased region" description="Basic and acidic residues" evidence="1">
    <location>
        <begin position="351"/>
        <end position="366"/>
    </location>
</feature>
<sequence length="421" mass="47184">MANVASAANRKAVLYKTGESHLLTIALYLKKLHDNGDLRSCDVELRTDGGKEKIHSAVLAAHSPKVAKLLASSNDNLRIDMSGFRKASIAKVIHWLYNGEVELLPEHLADDLSTTNYLGVTTLHEQLEATLRNMACSNENRIEAMNIATNPKCGVSTPTKNTILAVIYEKQFKITAAEIMCLQPWTVKALVSASVSRPVKIALINLALNWIRHPKNLPWLDGVLRDITIADMNYNELNAFKKTIRTALRNPTTRRYITISIDKLGRVAIRSDKQSFYRNAGKYVDNLEPKASDIAQQQAKDIVLLSAEDSEEDDDDLPSYRVSLESKPFIVAEEKQPGKSIATPKSTVAEKVNEQIKEHSVDTKLEKPKKKQMSKRQRSQNSQHSRTKKSEEKGVLPEMKLSYECIPEDIPSSLPKSYYAF</sequence>
<dbReference type="PROSITE" id="PS50097">
    <property type="entry name" value="BTB"/>
    <property type="match status" value="1"/>
</dbReference>
<dbReference type="Gene3D" id="3.30.710.10">
    <property type="entry name" value="Potassium Channel Kv1.1, Chain A"/>
    <property type="match status" value="1"/>
</dbReference>
<comment type="caution">
    <text evidence="3">The sequence shown here is derived from an EMBL/GenBank/DDBJ whole genome shotgun (WGS) entry which is preliminary data.</text>
</comment>
<dbReference type="PANTHER" id="PTHR22670:SF1">
    <property type="entry name" value="BTB DOMAIN-CONTAINING PROTEIN"/>
    <property type="match status" value="1"/>
</dbReference>
<protein>
    <recommendedName>
        <fullName evidence="2">BTB domain-containing protein</fullName>
    </recommendedName>
</protein>
<name>A0AA36M9B1_CYLNA</name>
<evidence type="ECO:0000313" key="4">
    <source>
        <dbReference type="Proteomes" id="UP001176961"/>
    </source>
</evidence>
<organism evidence="3 4">
    <name type="scientific">Cylicocyclus nassatus</name>
    <name type="common">Nematode worm</name>
    <dbReference type="NCBI Taxonomy" id="53992"/>
    <lineage>
        <taxon>Eukaryota</taxon>
        <taxon>Metazoa</taxon>
        <taxon>Ecdysozoa</taxon>
        <taxon>Nematoda</taxon>
        <taxon>Chromadorea</taxon>
        <taxon>Rhabditida</taxon>
        <taxon>Rhabditina</taxon>
        <taxon>Rhabditomorpha</taxon>
        <taxon>Strongyloidea</taxon>
        <taxon>Strongylidae</taxon>
        <taxon>Cylicocyclus</taxon>
    </lineage>
</organism>
<evidence type="ECO:0000313" key="3">
    <source>
        <dbReference type="EMBL" id="CAJ0602255.1"/>
    </source>
</evidence>